<dbReference type="RefSeq" id="WP_207856590.1">
    <property type="nucleotide sequence ID" value="NZ_JAFREP010000002.1"/>
</dbReference>
<keyword evidence="3" id="KW-1185">Reference proteome</keyword>
<comment type="caution">
    <text evidence="1">The sequence shown here is derived from an EMBL/GenBank/DDBJ whole genome shotgun (WGS) entry which is preliminary data.</text>
</comment>
<reference evidence="1" key="1">
    <citation type="submission" date="2021-03" db="EMBL/GenBank/DDBJ databases">
        <authorList>
            <person name="Wang G."/>
        </authorList>
    </citation>
    <scope>NUCLEOTIDE SEQUENCE</scope>
    <source>
        <strain evidence="1">KCTC 12899</strain>
    </source>
</reference>
<name>A0A8J7U2K7_9BACT</name>
<dbReference type="AlphaFoldDB" id="A0A8J7U2K7"/>
<proteinExistence type="predicted"/>
<accession>A0A8J7U2K7</accession>
<dbReference type="Proteomes" id="UP000664417">
    <property type="component" value="Unassembled WGS sequence"/>
</dbReference>
<organism evidence="1 3">
    <name type="scientific">Acanthopleuribacter pedis</name>
    <dbReference type="NCBI Taxonomy" id="442870"/>
    <lineage>
        <taxon>Bacteria</taxon>
        <taxon>Pseudomonadati</taxon>
        <taxon>Acidobacteriota</taxon>
        <taxon>Holophagae</taxon>
        <taxon>Acanthopleuribacterales</taxon>
        <taxon>Acanthopleuribacteraceae</taxon>
        <taxon>Acanthopleuribacter</taxon>
    </lineage>
</organism>
<evidence type="ECO:0000313" key="3">
    <source>
        <dbReference type="Proteomes" id="UP000664417"/>
    </source>
</evidence>
<sequence>MGLADKNNIDEMAGLMIFSFERDFDVEGWTIDIQIKVEGDESINKVSVKYGNKELLRQSYPLGKVYWRGDFDQVGRRRTSPSPQFSQGFVARSRKPCEYEDYDRETAQA</sequence>
<gene>
    <name evidence="1" type="ORF">J3U88_02690</name>
    <name evidence="2" type="ORF">J3U88_09330</name>
</gene>
<evidence type="ECO:0000313" key="1">
    <source>
        <dbReference type="EMBL" id="MBO1317353.1"/>
    </source>
</evidence>
<evidence type="ECO:0000313" key="2">
    <source>
        <dbReference type="EMBL" id="MBO1318660.1"/>
    </source>
</evidence>
<dbReference type="EMBL" id="JAFREP010000002">
    <property type="protein sequence ID" value="MBO1317353.1"/>
    <property type="molecule type" value="Genomic_DNA"/>
</dbReference>
<protein>
    <submittedName>
        <fullName evidence="1">Uncharacterized protein</fullName>
    </submittedName>
</protein>
<dbReference type="EMBL" id="JAFREP010000006">
    <property type="protein sequence ID" value="MBO1318660.1"/>
    <property type="molecule type" value="Genomic_DNA"/>
</dbReference>